<name>A0AAQ0R4N2_9LACT</name>
<dbReference type="Pfam" id="PF00702">
    <property type="entry name" value="Hydrolase"/>
    <property type="match status" value="1"/>
</dbReference>
<proteinExistence type="predicted"/>
<evidence type="ECO:0000313" key="1">
    <source>
        <dbReference type="EMBL" id="PAK88846.1"/>
    </source>
</evidence>
<gene>
    <name evidence="1" type="ORF">B8W88_07650</name>
</gene>
<dbReference type="SFLD" id="SFLDG01129">
    <property type="entry name" value="C1.5:_HAD__Beta-PGM__Phosphata"/>
    <property type="match status" value="1"/>
</dbReference>
<organism evidence="1 2">
    <name type="scientific">Lactococcus lactis</name>
    <dbReference type="NCBI Taxonomy" id="1358"/>
    <lineage>
        <taxon>Bacteria</taxon>
        <taxon>Bacillati</taxon>
        <taxon>Bacillota</taxon>
        <taxon>Bacilli</taxon>
        <taxon>Lactobacillales</taxon>
        <taxon>Streptococcaceae</taxon>
        <taxon>Lactococcus</taxon>
    </lineage>
</organism>
<dbReference type="Gene3D" id="3.40.50.1000">
    <property type="entry name" value="HAD superfamily/HAD-like"/>
    <property type="match status" value="1"/>
</dbReference>
<evidence type="ECO:0000313" key="2">
    <source>
        <dbReference type="Proteomes" id="UP000215635"/>
    </source>
</evidence>
<reference evidence="1 2" key="1">
    <citation type="submission" date="2017-04" db="EMBL/GenBank/DDBJ databases">
        <title>Kefir bacterial isolates.</title>
        <authorList>
            <person name="Kim Y."/>
            <person name="Blasche S."/>
            <person name="Patil K.R."/>
        </authorList>
    </citation>
    <scope>NUCLEOTIDE SEQUENCE [LARGE SCALE GENOMIC DNA]</scope>
    <source>
        <strain evidence="1 2">OG2</strain>
    </source>
</reference>
<dbReference type="InterPro" id="IPR023198">
    <property type="entry name" value="PGP-like_dom2"/>
</dbReference>
<dbReference type="EMBL" id="NCWV01000008">
    <property type="protein sequence ID" value="PAK88846.1"/>
    <property type="molecule type" value="Genomic_DNA"/>
</dbReference>
<dbReference type="AlphaFoldDB" id="A0AAQ0R4N2"/>
<dbReference type="PANTHER" id="PTHR43611">
    <property type="entry name" value="ALPHA-D-GLUCOSE 1-PHOSPHATE PHOSPHATASE"/>
    <property type="match status" value="1"/>
</dbReference>
<dbReference type="PANTHER" id="PTHR43611:SF3">
    <property type="entry name" value="FLAVIN MONONUCLEOTIDE HYDROLASE 1, CHLOROPLATIC"/>
    <property type="match status" value="1"/>
</dbReference>
<dbReference type="InterPro" id="IPR006439">
    <property type="entry name" value="HAD-SF_hydro_IA"/>
</dbReference>
<dbReference type="Gene3D" id="1.10.150.240">
    <property type="entry name" value="Putative phosphatase, domain 2"/>
    <property type="match status" value="1"/>
</dbReference>
<dbReference type="InterPro" id="IPR036412">
    <property type="entry name" value="HAD-like_sf"/>
</dbReference>
<dbReference type="RefSeq" id="WP_095348202.1">
    <property type="nucleotide sequence ID" value="NZ_CP184687.1"/>
</dbReference>
<dbReference type="InterPro" id="IPR023214">
    <property type="entry name" value="HAD_sf"/>
</dbReference>
<comment type="caution">
    <text evidence="1">The sequence shown here is derived from an EMBL/GenBank/DDBJ whole genome shotgun (WGS) entry which is preliminary data.</text>
</comment>
<dbReference type="SUPFAM" id="SSF56784">
    <property type="entry name" value="HAD-like"/>
    <property type="match status" value="1"/>
</dbReference>
<protein>
    <submittedName>
        <fullName evidence="1">Hydrolase</fullName>
    </submittedName>
</protein>
<dbReference type="Proteomes" id="UP000215635">
    <property type="component" value="Unassembled WGS sequence"/>
</dbReference>
<dbReference type="GO" id="GO:0016787">
    <property type="term" value="F:hydrolase activity"/>
    <property type="evidence" value="ECO:0007669"/>
    <property type="project" value="UniProtKB-KW"/>
</dbReference>
<dbReference type="NCBIfam" id="TIGR01509">
    <property type="entry name" value="HAD-SF-IA-v3"/>
    <property type="match status" value="1"/>
</dbReference>
<dbReference type="SFLD" id="SFLDS00003">
    <property type="entry name" value="Haloacid_Dehalogenase"/>
    <property type="match status" value="1"/>
</dbReference>
<sequence length="202" mass="23667">MDYKNIIFDLGDVILDIDSTKSELSFEKVGISNFKSYFTPQKQISLFEELELGNIEDKEFYDRFRALTQSNLNDLQIRNSWNQVLLHFNIERMDFLKELSKRYNIYLFSNTNSIHVECLEKRCLEEMGLPLSSYFDDVWYSNILHLRKPNVEAFEKVLALGNLERTDTLFIDDNELNIKGAELAGLDVIHLKKPSTILDLKI</sequence>
<keyword evidence="1" id="KW-0378">Hydrolase</keyword>
<accession>A0AAQ0R4N2</accession>
<dbReference type="CDD" id="cd02603">
    <property type="entry name" value="HAD_sEH-N_like"/>
    <property type="match status" value="1"/>
</dbReference>